<accession>A0A2U1PKW6</accession>
<feature type="region of interest" description="Disordered" evidence="1">
    <location>
        <begin position="19"/>
        <end position="44"/>
    </location>
</feature>
<feature type="compositionally biased region" description="Basic and acidic residues" evidence="1">
    <location>
        <begin position="30"/>
        <end position="44"/>
    </location>
</feature>
<reference evidence="2 3" key="1">
    <citation type="journal article" date="2018" name="Mol. Plant">
        <title>The genome of Artemisia annua provides insight into the evolution of Asteraceae family and artemisinin biosynthesis.</title>
        <authorList>
            <person name="Shen Q."/>
            <person name="Zhang L."/>
            <person name="Liao Z."/>
            <person name="Wang S."/>
            <person name="Yan T."/>
            <person name="Shi P."/>
            <person name="Liu M."/>
            <person name="Fu X."/>
            <person name="Pan Q."/>
            <person name="Wang Y."/>
            <person name="Lv Z."/>
            <person name="Lu X."/>
            <person name="Zhang F."/>
            <person name="Jiang W."/>
            <person name="Ma Y."/>
            <person name="Chen M."/>
            <person name="Hao X."/>
            <person name="Li L."/>
            <person name="Tang Y."/>
            <person name="Lv G."/>
            <person name="Zhou Y."/>
            <person name="Sun X."/>
            <person name="Brodelius P.E."/>
            <person name="Rose J.K.C."/>
            <person name="Tang K."/>
        </authorList>
    </citation>
    <scope>NUCLEOTIDE SEQUENCE [LARGE SCALE GENOMIC DNA]</scope>
    <source>
        <strain evidence="3">cv. Huhao1</strain>
        <tissue evidence="2">Leaf</tissue>
    </source>
</reference>
<sequence length="141" mass="15349">MAIIPTLEIHNGGLIRRRNLNKQGQPGRGSVKEPQPHARFKDPQARNKFDMIKGIQAQRAASDPKISEAILRANEAPRAAEVVDAAKNPMAEASLIETRKLIAEALAISRADLDKEEIVEDASEIKLIGVNGAIETANLVR</sequence>
<proteinExistence type="predicted"/>
<name>A0A2U1PKW6_ARTAN</name>
<comment type="caution">
    <text evidence="2">The sequence shown here is derived from an EMBL/GenBank/DDBJ whole genome shotgun (WGS) entry which is preliminary data.</text>
</comment>
<dbReference type="Proteomes" id="UP000245207">
    <property type="component" value="Unassembled WGS sequence"/>
</dbReference>
<organism evidence="2 3">
    <name type="scientific">Artemisia annua</name>
    <name type="common">Sweet wormwood</name>
    <dbReference type="NCBI Taxonomy" id="35608"/>
    <lineage>
        <taxon>Eukaryota</taxon>
        <taxon>Viridiplantae</taxon>
        <taxon>Streptophyta</taxon>
        <taxon>Embryophyta</taxon>
        <taxon>Tracheophyta</taxon>
        <taxon>Spermatophyta</taxon>
        <taxon>Magnoliopsida</taxon>
        <taxon>eudicotyledons</taxon>
        <taxon>Gunneridae</taxon>
        <taxon>Pentapetalae</taxon>
        <taxon>asterids</taxon>
        <taxon>campanulids</taxon>
        <taxon>Asterales</taxon>
        <taxon>Asteraceae</taxon>
        <taxon>Asteroideae</taxon>
        <taxon>Anthemideae</taxon>
        <taxon>Artemisiinae</taxon>
        <taxon>Artemisia</taxon>
    </lineage>
</organism>
<evidence type="ECO:0000313" key="2">
    <source>
        <dbReference type="EMBL" id="PWA86396.1"/>
    </source>
</evidence>
<dbReference type="STRING" id="35608.A0A2U1PKW6"/>
<dbReference type="OrthoDB" id="1935413at2759"/>
<evidence type="ECO:0000313" key="3">
    <source>
        <dbReference type="Proteomes" id="UP000245207"/>
    </source>
</evidence>
<dbReference type="AlphaFoldDB" id="A0A2U1PKW6"/>
<gene>
    <name evidence="2" type="ORF">CTI12_AA141120</name>
</gene>
<protein>
    <submittedName>
        <fullName evidence="2">Uncharacterized protein</fullName>
    </submittedName>
</protein>
<keyword evidence="3" id="KW-1185">Reference proteome</keyword>
<dbReference type="EMBL" id="PKPP01001025">
    <property type="protein sequence ID" value="PWA86396.1"/>
    <property type="molecule type" value="Genomic_DNA"/>
</dbReference>
<evidence type="ECO:0000256" key="1">
    <source>
        <dbReference type="SAM" id="MobiDB-lite"/>
    </source>
</evidence>